<feature type="short sequence motif" description="'HIGH' region" evidence="12">
    <location>
        <begin position="58"/>
        <end position="68"/>
    </location>
</feature>
<dbReference type="PANTHER" id="PTHR42765:SF1">
    <property type="entry name" value="ISOLEUCINE--TRNA LIGASE, MITOCHONDRIAL"/>
    <property type="match status" value="1"/>
</dbReference>
<feature type="domain" description="Methionyl/Valyl/Leucyl/Isoleucyl-tRNA synthetase anticodon-binding" evidence="15">
    <location>
        <begin position="688"/>
        <end position="843"/>
    </location>
</feature>
<dbReference type="NCBIfam" id="TIGR00392">
    <property type="entry name" value="ileS"/>
    <property type="match status" value="1"/>
</dbReference>
<dbReference type="InterPro" id="IPR050081">
    <property type="entry name" value="Ile-tRNA_ligase"/>
</dbReference>
<evidence type="ECO:0000259" key="13">
    <source>
        <dbReference type="Pfam" id="PF00133"/>
    </source>
</evidence>
<dbReference type="HAMAP" id="MF_02002">
    <property type="entry name" value="Ile_tRNA_synth_type1"/>
    <property type="match status" value="1"/>
</dbReference>
<feature type="binding site" evidence="12">
    <location>
        <position position="927"/>
    </location>
    <ligand>
        <name>Zn(2+)</name>
        <dbReference type="ChEBI" id="CHEBI:29105"/>
    </ligand>
</feature>
<evidence type="ECO:0000256" key="11">
    <source>
        <dbReference type="ARBA" id="ARBA00048359"/>
    </source>
</evidence>
<dbReference type="Pfam" id="PF00133">
    <property type="entry name" value="tRNA-synt_1"/>
    <property type="match status" value="1"/>
</dbReference>
<dbReference type="InterPro" id="IPR010663">
    <property type="entry name" value="Znf_FPG/IleRS"/>
</dbReference>
<dbReference type="GO" id="GO:0005524">
    <property type="term" value="F:ATP binding"/>
    <property type="evidence" value="ECO:0007669"/>
    <property type="project" value="UniProtKB-UniRule"/>
</dbReference>
<evidence type="ECO:0000256" key="12">
    <source>
        <dbReference type="HAMAP-Rule" id="MF_02002"/>
    </source>
</evidence>
<dbReference type="InterPro" id="IPR002301">
    <property type="entry name" value="Ile-tRNA-ligase"/>
</dbReference>
<keyword evidence="3 12" id="KW-0436">Ligase</keyword>
<organism evidence="16 17">
    <name type="scientific">Buchnera aphidicola</name>
    <name type="common">Anoecia oenotherae</name>
    <dbReference type="NCBI Taxonomy" id="1241833"/>
    <lineage>
        <taxon>Bacteria</taxon>
        <taxon>Pseudomonadati</taxon>
        <taxon>Pseudomonadota</taxon>
        <taxon>Gammaproteobacteria</taxon>
        <taxon>Enterobacterales</taxon>
        <taxon>Erwiniaceae</taxon>
        <taxon>Buchnera</taxon>
    </lineage>
</organism>
<comment type="cofactor">
    <cofactor evidence="12">
        <name>Zn(2+)</name>
        <dbReference type="ChEBI" id="CHEBI:29105"/>
    </cofactor>
    <text evidence="12">Binds 1 zinc ion per subunit.</text>
</comment>
<comment type="similarity">
    <text evidence="1 12">Belongs to the class-I aminoacyl-tRNA synthetase family. IleS type 1 subfamily.</text>
</comment>
<dbReference type="PRINTS" id="PR00984">
    <property type="entry name" value="TRNASYNTHILE"/>
</dbReference>
<dbReference type="Gene3D" id="3.40.50.620">
    <property type="entry name" value="HUPs"/>
    <property type="match status" value="2"/>
</dbReference>
<evidence type="ECO:0000256" key="3">
    <source>
        <dbReference type="ARBA" id="ARBA00022598"/>
    </source>
</evidence>
<comment type="function">
    <text evidence="10 12">Catalyzes the attachment of isoleucine to tRNA(Ile). As IleRS can inadvertently accommodate and process structurally similar amino acids such as valine, to avoid such errors it has two additional distinct tRNA(Ile)-dependent editing activities. One activity is designated as 'pretransfer' editing and involves the hydrolysis of activated Val-AMP. The other activity is designated 'posttransfer' editing and involves deacylation of mischarged Val-tRNA(Ile).</text>
</comment>
<keyword evidence="7 12" id="KW-0067">ATP-binding</keyword>
<dbReference type="Proteomes" id="UP000298677">
    <property type="component" value="Chromosome"/>
</dbReference>
<keyword evidence="6 12" id="KW-0862">Zinc</keyword>
<dbReference type="FunFam" id="3.40.50.620:FF:000042">
    <property type="entry name" value="Isoleucine--tRNA ligase"/>
    <property type="match status" value="1"/>
</dbReference>
<feature type="domain" description="Aminoacyl-tRNA synthetase class Ia" evidence="13">
    <location>
        <begin position="28"/>
        <end position="641"/>
    </location>
</feature>
<dbReference type="SUPFAM" id="SSF50677">
    <property type="entry name" value="ValRS/IleRS/LeuRS editing domain"/>
    <property type="match status" value="1"/>
</dbReference>
<evidence type="ECO:0000256" key="8">
    <source>
        <dbReference type="ARBA" id="ARBA00022917"/>
    </source>
</evidence>
<evidence type="ECO:0000259" key="15">
    <source>
        <dbReference type="Pfam" id="PF08264"/>
    </source>
</evidence>
<dbReference type="PROSITE" id="PS00178">
    <property type="entry name" value="AA_TRNA_LIGASE_I"/>
    <property type="match status" value="1"/>
</dbReference>
<evidence type="ECO:0000256" key="5">
    <source>
        <dbReference type="ARBA" id="ARBA00022741"/>
    </source>
</evidence>
<feature type="binding site" evidence="12">
    <location>
        <position position="564"/>
    </location>
    <ligand>
        <name>L-isoleucyl-5'-AMP</name>
        <dbReference type="ChEBI" id="CHEBI:178002"/>
    </ligand>
</feature>
<accession>A0A4D6XPQ5</accession>
<dbReference type="GO" id="GO:0004822">
    <property type="term" value="F:isoleucine-tRNA ligase activity"/>
    <property type="evidence" value="ECO:0007669"/>
    <property type="project" value="UniProtKB-UniRule"/>
</dbReference>
<comment type="catalytic activity">
    <reaction evidence="11 12">
        <text>tRNA(Ile) + L-isoleucine + ATP = L-isoleucyl-tRNA(Ile) + AMP + diphosphate</text>
        <dbReference type="Rhea" id="RHEA:11060"/>
        <dbReference type="Rhea" id="RHEA-COMP:9666"/>
        <dbReference type="Rhea" id="RHEA-COMP:9695"/>
        <dbReference type="ChEBI" id="CHEBI:30616"/>
        <dbReference type="ChEBI" id="CHEBI:33019"/>
        <dbReference type="ChEBI" id="CHEBI:58045"/>
        <dbReference type="ChEBI" id="CHEBI:78442"/>
        <dbReference type="ChEBI" id="CHEBI:78528"/>
        <dbReference type="ChEBI" id="CHEBI:456215"/>
        <dbReference type="EC" id="6.1.1.5"/>
    </reaction>
</comment>
<feature type="binding site" evidence="12">
    <location>
        <position position="904"/>
    </location>
    <ligand>
        <name>Zn(2+)</name>
        <dbReference type="ChEBI" id="CHEBI:29105"/>
    </ligand>
</feature>
<protein>
    <recommendedName>
        <fullName evidence="12">Isoleucine--tRNA ligase</fullName>
        <ecNumber evidence="12">6.1.1.5</ecNumber>
    </recommendedName>
    <alternativeName>
        <fullName evidence="12">Isoleucyl-tRNA synthetase</fullName>
        <shortName evidence="12">IleRS</shortName>
    </alternativeName>
</protein>
<evidence type="ECO:0000259" key="14">
    <source>
        <dbReference type="Pfam" id="PF06827"/>
    </source>
</evidence>
<feature type="binding site" evidence="12">
    <location>
        <position position="608"/>
    </location>
    <ligand>
        <name>ATP</name>
        <dbReference type="ChEBI" id="CHEBI:30616"/>
    </ligand>
</feature>
<reference evidence="16 17" key="1">
    <citation type="submission" date="2018-10" db="EMBL/GenBank/DDBJ databases">
        <title>Comparative functional genomics of the obligate endosymbiont Buchnera aphidicola.</title>
        <authorList>
            <person name="Chong R.A."/>
        </authorList>
    </citation>
    <scope>NUCLEOTIDE SEQUENCE [LARGE SCALE GENOMIC DNA]</scope>
    <source>
        <strain evidence="16 17">Aoe</strain>
    </source>
</reference>
<feature type="domain" description="Zinc finger FPG/IleRS-type" evidence="14">
    <location>
        <begin position="901"/>
        <end position="929"/>
    </location>
</feature>
<gene>
    <name evidence="12" type="primary">ileS</name>
    <name evidence="16" type="ORF">D9V65_00610</name>
</gene>
<name>A0A4D6XPQ5_9GAMM</name>
<dbReference type="EC" id="6.1.1.5" evidence="12"/>
<dbReference type="InterPro" id="IPR033708">
    <property type="entry name" value="Anticodon_Ile_BEm"/>
</dbReference>
<keyword evidence="9 12" id="KW-0030">Aminoacyl-tRNA synthetase</keyword>
<sequence length="941" mass="110412">MKNYKSTLNLPTTNFPMRANLLVKEREILKKWTLNKLYDLIRLKKKEKKKFVLHDGPPYANGNIHLGHVLNKVLKDIIVKSKNMSGFNALYTPSWDCHGLPIEHKIEVIQRNKNKLNISKKDFRALCRKYALNQVENQKKDFIRLGVLSDWKNSYLTMDYKNEAHIIRSVSKLIENNFLYHGTRPIHWCIECQSSLAEAEVEYIEKKSYSTFFVLLFNEENKIKEIFKIKDTVNSIGIVIWTTTPWTLPSSQAIVIHPKFKYSLIEVNTRFFLVAESLISNVLDHMEFKTYRVIGVVVGKNLINLSVFHPLKKNSTVPIIFGNHVKNDIGSGAVHTAPDHGEEDYLIGKKYNILPIFLINKYGCYFKDVPSEIIEKNVFKSELIILELLKKNNKLISFSLIKHSYPHCWRHKTPLIFYSTPQWFLNINKYNLREKSIKLMNNVSCIPTWGRKHMKIMIKNRPDWCISRQRIWGVPISLFINKETGEMHPKSVFFLKKISKRIEKEGIEAWWDLKKEEFLNKDECKIYKKSKDILDVWFDSGSISPSHIYYNHDNISNISDVCIEGLDQYRGWFMSLLIISMAKNGYIPYKNLISHGFIVDQKGYKMSKSTGNVIDPKKIINTVGADVLRLWVSSVNYSKDSILSQEILQQMTEYYRKIRNTARFLLSNISDFNPKLDFVHIDEMVLIDRWIISKTKKMQKKIIYCYEKFNFNKVLHYLMDFCSIDLGSFYLEIIKDRQYTAFSNSKIRRSCQTAIYLIIQSFSRLIAPILSFTADEIWSYIPGKKENFIFTEEWFTGLVSFPESSYISEKDWEIIFNVKNEVNKVIENARNIKLIKNSLESSLTIFVNGRLKEILNTLGNETKFLFLTSECIVKDFNECKNDVFVSSHMNDLKIKIKKFDGKKCSRCWHYVMVLSKDKQYPDICLRCLNNILGLNEKRMFI</sequence>
<dbReference type="CDD" id="cd07960">
    <property type="entry name" value="Anticodon_Ia_Ile_BEm"/>
    <property type="match status" value="1"/>
</dbReference>
<dbReference type="InterPro" id="IPR013155">
    <property type="entry name" value="M/V/L/I-tRNA-synth_anticd-bd"/>
</dbReference>
<dbReference type="InterPro" id="IPR009008">
    <property type="entry name" value="Val/Leu/Ile-tRNA-synth_edit"/>
</dbReference>
<evidence type="ECO:0000256" key="4">
    <source>
        <dbReference type="ARBA" id="ARBA00022723"/>
    </source>
</evidence>
<comment type="subcellular location">
    <subcellularLocation>
        <location evidence="12">Cytoplasm</location>
    </subcellularLocation>
</comment>
<dbReference type="Gene3D" id="3.90.740.10">
    <property type="entry name" value="Valyl/Leucyl/Isoleucyl-tRNA synthetase, editing domain"/>
    <property type="match status" value="1"/>
</dbReference>
<dbReference type="InterPro" id="IPR001412">
    <property type="entry name" value="aa-tRNA-synth_I_CS"/>
</dbReference>
<keyword evidence="5 12" id="KW-0547">Nucleotide-binding</keyword>
<dbReference type="Pfam" id="PF06827">
    <property type="entry name" value="zf-FPG_IleRS"/>
    <property type="match status" value="1"/>
</dbReference>
<keyword evidence="2 12" id="KW-0963">Cytoplasm</keyword>
<evidence type="ECO:0000313" key="16">
    <source>
        <dbReference type="EMBL" id="QCI19252.1"/>
    </source>
</evidence>
<dbReference type="OrthoDB" id="9810365at2"/>
<evidence type="ECO:0000256" key="7">
    <source>
        <dbReference type="ARBA" id="ARBA00022840"/>
    </source>
</evidence>
<feature type="binding site" evidence="12">
    <location>
        <position position="907"/>
    </location>
    <ligand>
        <name>Zn(2+)</name>
        <dbReference type="ChEBI" id="CHEBI:29105"/>
    </ligand>
</feature>
<dbReference type="FunFam" id="1.10.730.20:FF:000001">
    <property type="entry name" value="Isoleucine--tRNA ligase"/>
    <property type="match status" value="1"/>
</dbReference>
<evidence type="ECO:0000256" key="1">
    <source>
        <dbReference type="ARBA" id="ARBA00006887"/>
    </source>
</evidence>
<dbReference type="GO" id="GO:0006428">
    <property type="term" value="P:isoleucyl-tRNA aminoacylation"/>
    <property type="evidence" value="ECO:0007669"/>
    <property type="project" value="UniProtKB-UniRule"/>
</dbReference>
<dbReference type="GO" id="GO:0008270">
    <property type="term" value="F:zinc ion binding"/>
    <property type="evidence" value="ECO:0007669"/>
    <property type="project" value="UniProtKB-UniRule"/>
</dbReference>
<dbReference type="Gene3D" id="1.10.730.20">
    <property type="match status" value="1"/>
</dbReference>
<comment type="subunit">
    <text evidence="12">Monomer.</text>
</comment>
<keyword evidence="17" id="KW-1185">Reference proteome</keyword>
<evidence type="ECO:0000256" key="6">
    <source>
        <dbReference type="ARBA" id="ARBA00022833"/>
    </source>
</evidence>
<dbReference type="InterPro" id="IPR023585">
    <property type="entry name" value="Ile-tRNA-ligase_type1"/>
</dbReference>
<feature type="short sequence motif" description="'KMSKS' region" evidence="12">
    <location>
        <begin position="605"/>
        <end position="609"/>
    </location>
</feature>
<dbReference type="GO" id="GO:0005829">
    <property type="term" value="C:cytosol"/>
    <property type="evidence" value="ECO:0007669"/>
    <property type="project" value="TreeGrafter"/>
</dbReference>
<dbReference type="GO" id="GO:0000049">
    <property type="term" value="F:tRNA binding"/>
    <property type="evidence" value="ECO:0007669"/>
    <property type="project" value="InterPro"/>
</dbReference>
<dbReference type="EMBL" id="CP033012">
    <property type="protein sequence ID" value="QCI19252.1"/>
    <property type="molecule type" value="Genomic_DNA"/>
</dbReference>
<keyword evidence="8 12" id="KW-0648">Protein biosynthesis</keyword>
<dbReference type="InterPro" id="IPR009080">
    <property type="entry name" value="tRNAsynth_Ia_anticodon-bd"/>
</dbReference>
<feature type="binding site" evidence="12">
    <location>
        <position position="924"/>
    </location>
    <ligand>
        <name>Zn(2+)</name>
        <dbReference type="ChEBI" id="CHEBI:29105"/>
    </ligand>
</feature>
<dbReference type="SUPFAM" id="SSF52374">
    <property type="entry name" value="Nucleotidylyl transferase"/>
    <property type="match status" value="1"/>
</dbReference>
<evidence type="ECO:0000256" key="10">
    <source>
        <dbReference type="ARBA" id="ARBA00025217"/>
    </source>
</evidence>
<dbReference type="PANTHER" id="PTHR42765">
    <property type="entry name" value="SOLEUCYL-TRNA SYNTHETASE"/>
    <property type="match status" value="1"/>
</dbReference>
<evidence type="ECO:0000256" key="2">
    <source>
        <dbReference type="ARBA" id="ARBA00022490"/>
    </source>
</evidence>
<comment type="domain">
    <text evidence="12">IleRS has two distinct active sites: one for aminoacylation and one for editing. The misactivated valine is translocated from the active site to the editing site, which sterically excludes the correctly activated isoleucine. The single editing site contains two valyl binding pockets, one specific for each substrate (Val-AMP or Val-tRNA(Ile)).</text>
</comment>
<dbReference type="SUPFAM" id="SSF47323">
    <property type="entry name" value="Anticodon-binding domain of a subclass of class I aminoacyl-tRNA synthetases"/>
    <property type="match status" value="1"/>
</dbReference>
<dbReference type="InterPro" id="IPR002300">
    <property type="entry name" value="aa-tRNA-synth_Ia"/>
</dbReference>
<dbReference type="AlphaFoldDB" id="A0A4D6XPQ5"/>
<proteinExistence type="inferred from homology"/>
<dbReference type="GO" id="GO:0002161">
    <property type="term" value="F:aminoacyl-tRNA deacylase activity"/>
    <property type="evidence" value="ECO:0007669"/>
    <property type="project" value="InterPro"/>
</dbReference>
<dbReference type="RefSeq" id="WP_158341659.1">
    <property type="nucleotide sequence ID" value="NZ_CP033012.1"/>
</dbReference>
<keyword evidence="4 12" id="KW-0479">Metal-binding</keyword>
<evidence type="ECO:0000313" key="17">
    <source>
        <dbReference type="Proteomes" id="UP000298677"/>
    </source>
</evidence>
<evidence type="ECO:0000256" key="9">
    <source>
        <dbReference type="ARBA" id="ARBA00023146"/>
    </source>
</evidence>
<dbReference type="InterPro" id="IPR014729">
    <property type="entry name" value="Rossmann-like_a/b/a_fold"/>
</dbReference>
<dbReference type="Pfam" id="PF08264">
    <property type="entry name" value="Anticodon_1"/>
    <property type="match status" value="1"/>
</dbReference>